<dbReference type="Pfam" id="PF00560">
    <property type="entry name" value="LRR_1"/>
    <property type="match status" value="1"/>
</dbReference>
<feature type="transmembrane region" description="Helical" evidence="5">
    <location>
        <begin position="623"/>
        <end position="646"/>
    </location>
</feature>
<dbReference type="InterPro" id="IPR001611">
    <property type="entry name" value="Leu-rich_rpt"/>
</dbReference>
<dbReference type="PANTHER" id="PTHR48056:SF81">
    <property type="entry name" value="RECEPTOR PROTEIN-TYROSINE KINASE CEPR1"/>
    <property type="match status" value="1"/>
</dbReference>
<dbReference type="PROSITE" id="PS50011">
    <property type="entry name" value="PROTEIN_KINASE_DOM"/>
    <property type="match status" value="1"/>
</dbReference>
<dbReference type="InterPro" id="IPR050647">
    <property type="entry name" value="Plant_LRR-RLKs"/>
</dbReference>
<evidence type="ECO:0000256" key="3">
    <source>
        <dbReference type="ARBA" id="ARBA00022741"/>
    </source>
</evidence>
<keyword evidence="9" id="KW-1185">Reference proteome</keyword>
<dbReference type="InterPro" id="IPR008271">
    <property type="entry name" value="Ser/Thr_kinase_AS"/>
</dbReference>
<dbReference type="AlphaFoldDB" id="A0A8K1FKL1"/>
<evidence type="ECO:0000313" key="9">
    <source>
        <dbReference type="Proteomes" id="UP000794436"/>
    </source>
</evidence>
<dbReference type="Gene3D" id="3.30.200.20">
    <property type="entry name" value="Phosphorylase Kinase, domain 1"/>
    <property type="match status" value="1"/>
</dbReference>
<dbReference type="GO" id="GO:0004672">
    <property type="term" value="F:protein kinase activity"/>
    <property type="evidence" value="ECO:0007669"/>
    <property type="project" value="InterPro"/>
</dbReference>
<feature type="signal peptide" evidence="6">
    <location>
        <begin position="1"/>
        <end position="21"/>
    </location>
</feature>
<organism evidence="8 9">
    <name type="scientific">Pythium oligandrum</name>
    <name type="common">Mycoparasitic fungus</name>
    <dbReference type="NCBI Taxonomy" id="41045"/>
    <lineage>
        <taxon>Eukaryota</taxon>
        <taxon>Sar</taxon>
        <taxon>Stramenopiles</taxon>
        <taxon>Oomycota</taxon>
        <taxon>Peronosporomycetes</taxon>
        <taxon>Pythiales</taxon>
        <taxon>Pythiaceae</taxon>
        <taxon>Pythium</taxon>
    </lineage>
</organism>
<keyword evidence="3" id="KW-0547">Nucleotide-binding</keyword>
<proteinExistence type="predicted"/>
<keyword evidence="1" id="KW-0433">Leucine-rich repeat</keyword>
<evidence type="ECO:0000256" key="1">
    <source>
        <dbReference type="ARBA" id="ARBA00022614"/>
    </source>
</evidence>
<keyword evidence="4" id="KW-0067">ATP-binding</keyword>
<dbReference type="Pfam" id="PF13855">
    <property type="entry name" value="LRR_8"/>
    <property type="match status" value="1"/>
</dbReference>
<keyword evidence="5" id="KW-0472">Membrane</keyword>
<feature type="chain" id="PRO_5035481622" description="Protein kinase domain-containing protein" evidence="6">
    <location>
        <begin position="22"/>
        <end position="983"/>
    </location>
</feature>
<evidence type="ECO:0000256" key="2">
    <source>
        <dbReference type="ARBA" id="ARBA00022737"/>
    </source>
</evidence>
<reference evidence="8" key="1">
    <citation type="submission" date="2019-03" db="EMBL/GenBank/DDBJ databases">
        <title>Long read genome sequence of the mycoparasitic Pythium oligandrum ATCC 38472 isolated from sugarbeet rhizosphere.</title>
        <authorList>
            <person name="Gaulin E."/>
        </authorList>
    </citation>
    <scope>NUCLEOTIDE SEQUENCE</scope>
    <source>
        <strain evidence="8">ATCC 38472_TT</strain>
    </source>
</reference>
<evidence type="ECO:0000313" key="8">
    <source>
        <dbReference type="EMBL" id="TMW61828.1"/>
    </source>
</evidence>
<dbReference type="Gene3D" id="1.10.510.10">
    <property type="entry name" value="Transferase(Phosphotransferase) domain 1"/>
    <property type="match status" value="1"/>
</dbReference>
<dbReference type="SMART" id="SM00369">
    <property type="entry name" value="LRR_TYP"/>
    <property type="match status" value="4"/>
</dbReference>
<dbReference type="PANTHER" id="PTHR48056">
    <property type="entry name" value="LRR RECEPTOR-LIKE SERINE/THREONINE-PROTEIN KINASE-RELATED"/>
    <property type="match status" value="1"/>
</dbReference>
<dbReference type="PROSITE" id="PS51450">
    <property type="entry name" value="LRR"/>
    <property type="match status" value="1"/>
</dbReference>
<keyword evidence="6" id="KW-0732">Signal</keyword>
<evidence type="ECO:0000259" key="7">
    <source>
        <dbReference type="PROSITE" id="PS50011"/>
    </source>
</evidence>
<keyword evidence="5" id="KW-1133">Transmembrane helix</keyword>
<dbReference type="OrthoDB" id="4062651at2759"/>
<name>A0A8K1FKL1_PYTOL</name>
<dbReference type="Pfam" id="PF07714">
    <property type="entry name" value="PK_Tyr_Ser-Thr"/>
    <property type="match status" value="1"/>
</dbReference>
<protein>
    <recommendedName>
        <fullName evidence="7">Protein kinase domain-containing protein</fullName>
    </recommendedName>
</protein>
<dbReference type="Proteomes" id="UP000794436">
    <property type="component" value="Unassembled WGS sequence"/>
</dbReference>
<accession>A0A8K1FKL1</accession>
<dbReference type="InterPro" id="IPR000719">
    <property type="entry name" value="Prot_kinase_dom"/>
</dbReference>
<keyword evidence="2" id="KW-0677">Repeat</keyword>
<dbReference type="EMBL" id="SPLM01000075">
    <property type="protein sequence ID" value="TMW61828.1"/>
    <property type="molecule type" value="Genomic_DNA"/>
</dbReference>
<dbReference type="PROSITE" id="PS00108">
    <property type="entry name" value="PROTEIN_KINASE_ST"/>
    <property type="match status" value="1"/>
</dbReference>
<keyword evidence="5" id="KW-0812">Transmembrane</keyword>
<dbReference type="SUPFAM" id="SSF52058">
    <property type="entry name" value="L domain-like"/>
    <property type="match status" value="1"/>
</dbReference>
<feature type="domain" description="Protein kinase" evidence="7">
    <location>
        <begin position="692"/>
        <end position="963"/>
    </location>
</feature>
<dbReference type="InterPro" id="IPR001245">
    <property type="entry name" value="Ser-Thr/Tyr_kinase_cat_dom"/>
</dbReference>
<dbReference type="GO" id="GO:0005524">
    <property type="term" value="F:ATP binding"/>
    <property type="evidence" value="ECO:0007669"/>
    <property type="project" value="UniProtKB-KW"/>
</dbReference>
<dbReference type="SUPFAM" id="SSF52075">
    <property type="entry name" value="Outer arm dynein light chain 1"/>
    <property type="match status" value="1"/>
</dbReference>
<dbReference type="InterPro" id="IPR003591">
    <property type="entry name" value="Leu-rich_rpt_typical-subtyp"/>
</dbReference>
<dbReference type="InterPro" id="IPR032675">
    <property type="entry name" value="LRR_dom_sf"/>
</dbReference>
<evidence type="ECO:0000256" key="4">
    <source>
        <dbReference type="ARBA" id="ARBA00022840"/>
    </source>
</evidence>
<dbReference type="Gene3D" id="3.80.10.10">
    <property type="entry name" value="Ribonuclease Inhibitor"/>
    <property type="match status" value="3"/>
</dbReference>
<comment type="caution">
    <text evidence="8">The sequence shown here is derived from an EMBL/GenBank/DDBJ whole genome shotgun (WGS) entry which is preliminary data.</text>
</comment>
<evidence type="ECO:0000256" key="6">
    <source>
        <dbReference type="SAM" id="SignalP"/>
    </source>
</evidence>
<dbReference type="InterPro" id="IPR011009">
    <property type="entry name" value="Kinase-like_dom_sf"/>
</dbReference>
<gene>
    <name evidence="8" type="ORF">Poli38472_010891</name>
</gene>
<sequence>MRALVERFLLLLCCLLGLVTAHSVSASINCPLVAGHDDQEPVLLTECTDLCGYTGFCVYYPYKDREECAEIGGSRCLKGDTCTFECLGGDATSIEFYRTWDDVTEVLNGGYNGSKALVNASLIKRWDGDALPMDGLRFQSLGTAEFVLPEFFVKSQLSATHIALEHIQCPTFSTPSKPLALTSLNLTNCGLIEFPWSPANVPNLQHLQYTHNRFLKSFELPTTLKTLNLTDTAVTSVLPTIQKMTSLSDLVLDHNPLKTISAKAFPSSLSSLSLRNCSLSALPTDFKAMSALRSLDISSNEIGPNFDQSQLPPSLVALRMASCGLRRAPTGFVNSSELRIIDLSDSSIPVEEIALLPKSLNSLSLRTNHYTQVPTAIAKRFMGLLELDLSNNPIANLATGQLPESLERLQLNGTTISTIPNDVLGARLKDLTLTHSQLRELPKRLITASGTSLDVVNLSHNNISSYEPIYASQVYLSYNSIQSINNQSFDRITTLDLSYNRLESFQPLKIAQLRVLSLRGNNLTTVPQELAQADSLDIIDLRENPIRDFMPTPQMLSLIRRASVVRMDQEQLRSECLSIIRLKSLLICDPLAVRGIDGAIGNIPSSESPSPPPAVDSDTSTSYLLMIFVIMTVVLALLVVGGVILVRRWKKQDKMVIKDDSFSLSVIVKPADETLPWEDTELMDHRLDANLVLVDNLLATGTFGEVFLASYQQQQVVLKRLKKQDSSRQEILQFVSEVRLMASFQFERIVRFVGVVWTNDKDLAVVTEYMVNGDLRTYLDNQPEGSAHEGWTIQKLRVALDMAEALMYLHSRSQPLIHRDLKSCNVLLDHEMRACLSDFGTTRPVADDSMMTAEVGTALWMAPEVLTGRRYDQSADVYSLGVILNELDRHTLPFQEDEPAWTASHRTMLSSFVMGRVVMGSLRVSFLPSCPPHIVELGMRCTELDPSERPSTMEVAYELRSLLYHEMQAPESRLDLTVFGAFH</sequence>
<evidence type="ECO:0000256" key="5">
    <source>
        <dbReference type="SAM" id="Phobius"/>
    </source>
</evidence>
<dbReference type="SUPFAM" id="SSF56112">
    <property type="entry name" value="Protein kinase-like (PK-like)"/>
    <property type="match status" value="1"/>
</dbReference>
<dbReference type="SMART" id="SM00220">
    <property type="entry name" value="S_TKc"/>
    <property type="match status" value="1"/>
</dbReference>